<dbReference type="Pfam" id="PF00225">
    <property type="entry name" value="Kinesin"/>
    <property type="match status" value="1"/>
</dbReference>
<evidence type="ECO:0000313" key="11">
    <source>
        <dbReference type="WBParaSite" id="maker-PairedContig_5965-snap-gene-0.7-mRNA-1"/>
    </source>
</evidence>
<evidence type="ECO:0000256" key="1">
    <source>
        <dbReference type="ARBA" id="ARBA00004245"/>
    </source>
</evidence>
<comment type="similarity">
    <text evidence="7">Belongs to the TRAFAC class myosin-kinesin ATPase superfamily. Kinesin family.</text>
</comment>
<keyword evidence="4 7" id="KW-0067">ATP-binding</keyword>
<keyword evidence="3 7" id="KW-0547">Nucleotide-binding</keyword>
<organism evidence="11">
    <name type="scientific">Wuchereria bancrofti</name>
    <dbReference type="NCBI Taxonomy" id="6293"/>
    <lineage>
        <taxon>Eukaryota</taxon>
        <taxon>Metazoa</taxon>
        <taxon>Ecdysozoa</taxon>
        <taxon>Nematoda</taxon>
        <taxon>Chromadorea</taxon>
        <taxon>Rhabditida</taxon>
        <taxon>Spirurina</taxon>
        <taxon>Spiruromorpha</taxon>
        <taxon>Filarioidea</taxon>
        <taxon>Onchocercidae</taxon>
        <taxon>Wuchereria</taxon>
    </lineage>
</organism>
<dbReference type="Gene3D" id="3.40.850.10">
    <property type="entry name" value="Kinesin motor domain"/>
    <property type="match status" value="1"/>
</dbReference>
<dbReference type="InterPro" id="IPR036961">
    <property type="entry name" value="Kinesin_motor_dom_sf"/>
</dbReference>
<dbReference type="InterPro" id="IPR027417">
    <property type="entry name" value="P-loop_NTPase"/>
</dbReference>
<dbReference type="GO" id="GO:0007018">
    <property type="term" value="P:microtubule-based movement"/>
    <property type="evidence" value="ECO:0007669"/>
    <property type="project" value="InterPro"/>
</dbReference>
<evidence type="ECO:0000256" key="5">
    <source>
        <dbReference type="ARBA" id="ARBA00023054"/>
    </source>
</evidence>
<sequence>MQIKNSITKIDKKKEIEKLANIMSEVIPVRVAVRVRPLNSREKAENSQECVQCFVEQNQISINGKMFTFDSVFDPTTSQEIIYDECAAPLLEKIFDGYNCTILAYGQTGSGKTYTMGTEETITASSEGRGIISRLVDGIFKQIGTSERHRVTASMLEIYEEKVIDLLCISRECLQIRESKGVVQGLSVHPVSCLEDAMKLLQKGCQLRSRGETAMNDKSSRSHAIFTLCIEGNESAESTVFKAKLHLVDLAGSERLKKTQAEGERMREGIKINEGLLALGNVIASLTDQNASGRHIPYRVTKITRLLQDSLGGNSYTVMIACISPADTNADETLSTLRYADRAKRIKNKPTVNADPNMVLIQGLRDELANVKHELAMLRAGQNLVKLEDSQTINEITNDCKRCVELEKQNLEIQEDYNRRNVRFAEAMVENSKLVEQLLASQQIVEQLRDHMREIKKKSENKEFDEAMKILDIAISLRGSVEEEKDKDVFDIGEDDADDETSDQAFVNHFTEKQIALNKDMRDILEEIKQKELAFEATVASQTEIVKMRDTYAAEMEQLQAKLIVLEKEKQELLSKLKGSSIHHKLSEERRKRLQELEKELAASKRRVGEIQKLEKENIRLQEQSKKLSIELGELKKLRVKMSKQMREGEVRFRKWKMMADRNMAQLKNQVRKREMEMAREQHAKNLQLAVYRRKYEEANACNRRLQMQLAKSTTRAKTCCDGQFISALNDELAVAYSAAEAEIHCQILIEQRKILSVQQQKLMRKLEKLLKEPPVKRRTGFDHTDMEVEDERKAIEEQLKNLDREIQLRGSELSDIQKKCIKAYSDEHRDQLWSALRNLTEAKAGLDRLFDAFSLYEEFRTVNERRSCLEKDSLIEELRRDMDEIKKFYEKKLDVVRTELNDSKAEVGVLRRTLAEAELCYAKQEHDMINIWNEMVEGHFDLPDNVVRNLNLVKEAANNFTSLQQAFEQKQRDLEKSRARVYHGRLRRKTGVTDGMMHGRSLSESIMEEKGNEEDLSKNYQIRENRKPVERFGVAMDLDSVFSDEKGEDMSTADSDLSYHPTPQKITRKRQSSLANVPGRRDTFVLNEAPLKKIDMDQEPKNEPIPSCSTESDFNPNATYTVEQCSGLDHRSIITRDLFKKL</sequence>
<dbReference type="InterPro" id="IPR001752">
    <property type="entry name" value="Kinesin_motor_dom"/>
</dbReference>
<keyword evidence="7" id="KW-0505">Motor protein</keyword>
<feature type="region of interest" description="Disordered" evidence="9">
    <location>
        <begin position="1047"/>
        <end position="1081"/>
    </location>
</feature>
<name>A0A1I8EXC4_WUCBA</name>
<dbReference type="SUPFAM" id="SSF52540">
    <property type="entry name" value="P-loop containing nucleoside triphosphate hydrolases"/>
    <property type="match status" value="1"/>
</dbReference>
<dbReference type="GO" id="GO:0051231">
    <property type="term" value="P:spindle elongation"/>
    <property type="evidence" value="ECO:0007669"/>
    <property type="project" value="TreeGrafter"/>
</dbReference>
<dbReference type="GO" id="GO:0003777">
    <property type="term" value="F:microtubule motor activity"/>
    <property type="evidence" value="ECO:0007669"/>
    <property type="project" value="InterPro"/>
</dbReference>
<dbReference type="Pfam" id="PF25764">
    <property type="entry name" value="KIF21A_4th"/>
    <property type="match status" value="1"/>
</dbReference>
<dbReference type="PANTHER" id="PTHR47969">
    <property type="entry name" value="CHROMOSOME-ASSOCIATED KINESIN KIF4A-RELATED"/>
    <property type="match status" value="1"/>
</dbReference>
<keyword evidence="5 8" id="KW-0175">Coiled coil</keyword>
<feature type="coiled-coil region" evidence="8">
    <location>
        <begin position="549"/>
        <end position="684"/>
    </location>
</feature>
<keyword evidence="6" id="KW-0206">Cytoskeleton</keyword>
<dbReference type="WBParaSite" id="maker-PairedContig_5965-snap-gene-0.7-mRNA-1">
    <property type="protein sequence ID" value="maker-PairedContig_5965-snap-gene-0.7-mRNA-1"/>
    <property type="gene ID" value="maker-PairedContig_5965-snap-gene-0.7"/>
</dbReference>
<feature type="coiled-coil region" evidence="8">
    <location>
        <begin position="753"/>
        <end position="806"/>
    </location>
</feature>
<evidence type="ECO:0000256" key="2">
    <source>
        <dbReference type="ARBA" id="ARBA00022490"/>
    </source>
</evidence>
<dbReference type="GO" id="GO:0007052">
    <property type="term" value="P:mitotic spindle organization"/>
    <property type="evidence" value="ECO:0007669"/>
    <property type="project" value="TreeGrafter"/>
</dbReference>
<evidence type="ECO:0000256" key="7">
    <source>
        <dbReference type="PROSITE-ProRule" id="PRU00283"/>
    </source>
</evidence>
<feature type="domain" description="Kinesin motor" evidence="10">
    <location>
        <begin position="28"/>
        <end position="346"/>
    </location>
</feature>
<proteinExistence type="inferred from homology"/>
<accession>A0A1I8EXC4</accession>
<dbReference type="InterPro" id="IPR019821">
    <property type="entry name" value="Kinesin_motor_CS"/>
</dbReference>
<reference evidence="11" key="1">
    <citation type="submission" date="2016-11" db="UniProtKB">
        <authorList>
            <consortium name="WormBaseParasite"/>
        </authorList>
    </citation>
    <scope>IDENTIFICATION</scope>
    <source>
        <strain evidence="11">pt0022</strain>
    </source>
</reference>
<dbReference type="PROSITE" id="PS00411">
    <property type="entry name" value="KINESIN_MOTOR_1"/>
    <property type="match status" value="1"/>
</dbReference>
<feature type="binding site" evidence="7">
    <location>
        <begin position="106"/>
        <end position="113"/>
    </location>
    <ligand>
        <name>ATP</name>
        <dbReference type="ChEBI" id="CHEBI:30616"/>
    </ligand>
</feature>
<dbReference type="GO" id="GO:0005524">
    <property type="term" value="F:ATP binding"/>
    <property type="evidence" value="ECO:0007669"/>
    <property type="project" value="UniProtKB-UniRule"/>
</dbReference>
<evidence type="ECO:0000256" key="6">
    <source>
        <dbReference type="ARBA" id="ARBA00023212"/>
    </source>
</evidence>
<keyword evidence="2" id="KW-0963">Cytoplasm</keyword>
<evidence type="ECO:0000259" key="10">
    <source>
        <dbReference type="PROSITE" id="PS50067"/>
    </source>
</evidence>
<dbReference type="GO" id="GO:0008017">
    <property type="term" value="F:microtubule binding"/>
    <property type="evidence" value="ECO:0007669"/>
    <property type="project" value="InterPro"/>
</dbReference>
<dbReference type="GO" id="GO:0005875">
    <property type="term" value="C:microtubule associated complex"/>
    <property type="evidence" value="ECO:0007669"/>
    <property type="project" value="TreeGrafter"/>
</dbReference>
<dbReference type="STRING" id="6293.A0A1I8EXC4"/>
<evidence type="ECO:0000256" key="3">
    <source>
        <dbReference type="ARBA" id="ARBA00022741"/>
    </source>
</evidence>
<dbReference type="InterPro" id="IPR027640">
    <property type="entry name" value="Kinesin-like_fam"/>
</dbReference>
<evidence type="ECO:0000256" key="9">
    <source>
        <dbReference type="SAM" id="MobiDB-lite"/>
    </source>
</evidence>
<evidence type="ECO:0000256" key="8">
    <source>
        <dbReference type="SAM" id="Coils"/>
    </source>
</evidence>
<dbReference type="PRINTS" id="PR00380">
    <property type="entry name" value="KINESINHEAVY"/>
</dbReference>
<comment type="subcellular location">
    <subcellularLocation>
        <location evidence="1">Cytoplasm</location>
        <location evidence="1">Cytoskeleton</location>
    </subcellularLocation>
</comment>
<dbReference type="AlphaFoldDB" id="A0A1I8EXC4"/>
<dbReference type="PROSITE" id="PS50067">
    <property type="entry name" value="KINESIN_MOTOR_2"/>
    <property type="match status" value="1"/>
</dbReference>
<evidence type="ECO:0000256" key="4">
    <source>
        <dbReference type="ARBA" id="ARBA00022840"/>
    </source>
</evidence>
<dbReference type="SMART" id="SM00129">
    <property type="entry name" value="KISc"/>
    <property type="match status" value="1"/>
</dbReference>
<protein>
    <submittedName>
        <fullName evidence="11">Kinesin motor domain-containing protein</fullName>
    </submittedName>
</protein>
<dbReference type="PANTHER" id="PTHR47969:SF15">
    <property type="entry name" value="CHROMOSOME-ASSOCIATED KINESIN KIF4A-RELATED"/>
    <property type="match status" value="1"/>
</dbReference>